<dbReference type="EC" id="5.3.1.9" evidence="3"/>
<comment type="pathway">
    <text evidence="1">Carbohydrate degradation; glycolysis; D-glyceraldehyde 3-phosphate and glycerone phosphate from D-glucose: step 2/4.</text>
</comment>
<feature type="domain" description="Glucose-6-phosphate isomerase prokaryote" evidence="7">
    <location>
        <begin position="45"/>
        <end position="200"/>
    </location>
</feature>
<protein>
    <recommendedName>
        <fullName evidence="3">glucose-6-phosphate isomerase</fullName>
        <ecNumber evidence="3">5.3.1.9</ecNumber>
    </recommendedName>
</protein>
<dbReference type="GO" id="GO:0006094">
    <property type="term" value="P:gluconeogenesis"/>
    <property type="evidence" value="ECO:0007669"/>
    <property type="project" value="UniProtKB-KW"/>
</dbReference>
<proteinExistence type="inferred from homology"/>
<gene>
    <name evidence="8" type="ORF">H8707_06345</name>
</gene>
<evidence type="ECO:0000259" key="7">
    <source>
        <dbReference type="Pfam" id="PF06560"/>
    </source>
</evidence>
<comment type="catalytic activity">
    <reaction evidence="6">
        <text>alpha-D-glucose 6-phosphate = beta-D-fructose 6-phosphate</text>
        <dbReference type="Rhea" id="RHEA:11816"/>
        <dbReference type="ChEBI" id="CHEBI:57634"/>
        <dbReference type="ChEBI" id="CHEBI:58225"/>
        <dbReference type="EC" id="5.3.1.9"/>
    </reaction>
</comment>
<dbReference type="SUPFAM" id="SSF51182">
    <property type="entry name" value="RmlC-like cupins"/>
    <property type="match status" value="1"/>
</dbReference>
<evidence type="ECO:0000256" key="4">
    <source>
        <dbReference type="ARBA" id="ARBA00022432"/>
    </source>
</evidence>
<evidence type="ECO:0000256" key="2">
    <source>
        <dbReference type="ARBA" id="ARBA00006542"/>
    </source>
</evidence>
<dbReference type="GO" id="GO:0004347">
    <property type="term" value="F:glucose-6-phosphate isomerase activity"/>
    <property type="evidence" value="ECO:0007669"/>
    <property type="project" value="UniProtKB-EC"/>
</dbReference>
<dbReference type="GO" id="GO:0005737">
    <property type="term" value="C:cytoplasm"/>
    <property type="evidence" value="ECO:0007669"/>
    <property type="project" value="InterPro"/>
</dbReference>
<evidence type="ECO:0000313" key="9">
    <source>
        <dbReference type="Proteomes" id="UP000601171"/>
    </source>
</evidence>
<evidence type="ECO:0000256" key="6">
    <source>
        <dbReference type="ARBA" id="ARBA00029321"/>
    </source>
</evidence>
<sequence length="254" mass="29405">MLIDLSFPNSILKVKYNDKVNKLVCDRDLIIEEEAVRMLSDMNTLFRDLNPDFEDEPLYYMINGVCYPEHKELFDNYRLKYEYTVLLPKLIGGEFLKAHGHIHYAKTDPDKSIMEFMEVIHGKGVFLLFLPSNKGFEVIIVNVKPGDRFIVPKEYYHLTINTGSEPFIFSDIISNVSGGDYSLLKERKGAPVLMFKDSKGGIRLDWNHNYLPIEKITICDADSIPWDQPFTIDGPLYEDFLSSPDKYRILANPY</sequence>
<dbReference type="InterPro" id="IPR011051">
    <property type="entry name" value="RmlC_Cupin_sf"/>
</dbReference>
<dbReference type="AlphaFoldDB" id="A0A926EQG7"/>
<evidence type="ECO:0000313" key="8">
    <source>
        <dbReference type="EMBL" id="MBC8587853.1"/>
    </source>
</evidence>
<keyword evidence="9" id="KW-1185">Reference proteome</keyword>
<dbReference type="Gene3D" id="2.60.120.10">
    <property type="entry name" value="Jelly Rolls"/>
    <property type="match status" value="1"/>
</dbReference>
<accession>A0A926EQG7</accession>
<comment type="similarity">
    <text evidence="2">Belongs to the archaeal-type GPI family.</text>
</comment>
<keyword evidence="8" id="KW-0413">Isomerase</keyword>
<dbReference type="GO" id="GO:0006096">
    <property type="term" value="P:glycolytic process"/>
    <property type="evidence" value="ECO:0007669"/>
    <property type="project" value="UniProtKB-KW"/>
</dbReference>
<reference evidence="8" key="1">
    <citation type="submission" date="2020-08" db="EMBL/GenBank/DDBJ databases">
        <title>Genome public.</title>
        <authorList>
            <person name="Liu C."/>
            <person name="Sun Q."/>
        </authorList>
    </citation>
    <scope>NUCLEOTIDE SEQUENCE</scope>
    <source>
        <strain evidence="8">BX21</strain>
    </source>
</reference>
<name>A0A926EQG7_9FIRM</name>
<dbReference type="Proteomes" id="UP000601171">
    <property type="component" value="Unassembled WGS sequence"/>
</dbReference>
<evidence type="ECO:0000256" key="5">
    <source>
        <dbReference type="ARBA" id="ARBA00023152"/>
    </source>
</evidence>
<dbReference type="Pfam" id="PF06560">
    <property type="entry name" value="GPI"/>
    <property type="match status" value="1"/>
</dbReference>
<organism evidence="8 9">
    <name type="scientific">Paratissierella segnis</name>
    <dbReference type="NCBI Taxonomy" id="2763679"/>
    <lineage>
        <taxon>Bacteria</taxon>
        <taxon>Bacillati</taxon>
        <taxon>Bacillota</taxon>
        <taxon>Tissierellia</taxon>
        <taxon>Tissierellales</taxon>
        <taxon>Tissierellaceae</taxon>
        <taxon>Paratissierella</taxon>
    </lineage>
</organism>
<keyword evidence="4" id="KW-0312">Gluconeogenesis</keyword>
<dbReference type="EMBL" id="JACRTG010000016">
    <property type="protein sequence ID" value="MBC8587853.1"/>
    <property type="molecule type" value="Genomic_DNA"/>
</dbReference>
<dbReference type="InterPro" id="IPR010551">
    <property type="entry name" value="G6P_isomerase_prok"/>
</dbReference>
<evidence type="ECO:0000256" key="1">
    <source>
        <dbReference type="ARBA" id="ARBA00004926"/>
    </source>
</evidence>
<evidence type="ECO:0000256" key="3">
    <source>
        <dbReference type="ARBA" id="ARBA00011952"/>
    </source>
</evidence>
<keyword evidence="5" id="KW-0324">Glycolysis</keyword>
<comment type="caution">
    <text evidence="8">The sequence shown here is derived from an EMBL/GenBank/DDBJ whole genome shotgun (WGS) entry which is preliminary data.</text>
</comment>
<dbReference type="InterPro" id="IPR014710">
    <property type="entry name" value="RmlC-like_jellyroll"/>
</dbReference>
<dbReference type="RefSeq" id="WP_262429299.1">
    <property type="nucleotide sequence ID" value="NZ_JACRTG010000016.1"/>
</dbReference>